<evidence type="ECO:0000256" key="1">
    <source>
        <dbReference type="SAM" id="MobiDB-lite"/>
    </source>
</evidence>
<dbReference type="PANTHER" id="PTHR14102">
    <property type="entry name" value="PAR-6-RELATED"/>
    <property type="match status" value="1"/>
</dbReference>
<protein>
    <submittedName>
        <fullName evidence="4">Uncharacterized protein</fullName>
    </submittedName>
</protein>
<comment type="caution">
    <text evidence="4">The sequence shown here is derived from an EMBL/GenBank/DDBJ whole genome shotgun (WGS) entry which is preliminary data.</text>
</comment>
<sequence>MSSKSKIHHQQNQQNIDSSFVAVKSKFDADIIRFSIKKHEEITYDNFRKILAKKHDLTNGQDINFLIWYTDPTDGDSLPINNDNNLARAVLAAKTLLRVFITRKGDGFEDINGYGTIKHKNIISSILGGSTPSKPKPFAISNPHDFRQVSAIIDVDILPETCRRVRLLKHGSDKPLGFYIKDGESFRVLPPSSGGGIEKVPGVFISRLVPGGLAESTGLLAVNDEVLEVNGIEVAGKTLDQVTDMMIANSSNLIITVKPANQRATAPRRGSFSRNSQLSSGSHQSTQSVATASASDEEADEIVDLTGVTIHDDVSTSTTHHLHPSQNHFSHDQTGVLHL</sequence>
<dbReference type="PANTHER" id="PTHR14102:SF11">
    <property type="entry name" value="LD29223P"/>
    <property type="match status" value="1"/>
</dbReference>
<dbReference type="Gene3D" id="3.10.20.90">
    <property type="entry name" value="Phosphatidylinositol 3-kinase Catalytic Subunit, Chain A, domain 1"/>
    <property type="match status" value="1"/>
</dbReference>
<dbReference type="Proteomes" id="UP000639338">
    <property type="component" value="Unassembled WGS sequence"/>
</dbReference>
<organism evidence="4 5">
    <name type="scientific">Aphidius gifuensis</name>
    <name type="common">Parasitoid wasp</name>
    <dbReference type="NCBI Taxonomy" id="684658"/>
    <lineage>
        <taxon>Eukaryota</taxon>
        <taxon>Metazoa</taxon>
        <taxon>Ecdysozoa</taxon>
        <taxon>Arthropoda</taxon>
        <taxon>Hexapoda</taxon>
        <taxon>Insecta</taxon>
        <taxon>Pterygota</taxon>
        <taxon>Neoptera</taxon>
        <taxon>Endopterygota</taxon>
        <taxon>Hymenoptera</taxon>
        <taxon>Apocrita</taxon>
        <taxon>Ichneumonoidea</taxon>
        <taxon>Braconidae</taxon>
        <taxon>Aphidiinae</taxon>
        <taxon>Aphidius</taxon>
    </lineage>
</organism>
<evidence type="ECO:0000259" key="2">
    <source>
        <dbReference type="PROSITE" id="PS50106"/>
    </source>
</evidence>
<dbReference type="InterPro" id="IPR051741">
    <property type="entry name" value="PAR6_homolog"/>
</dbReference>
<dbReference type="SMART" id="SM00666">
    <property type="entry name" value="PB1"/>
    <property type="match status" value="1"/>
</dbReference>
<dbReference type="AlphaFoldDB" id="A0A834Y6W4"/>
<dbReference type="GO" id="GO:0007098">
    <property type="term" value="P:centrosome cycle"/>
    <property type="evidence" value="ECO:0007669"/>
    <property type="project" value="TreeGrafter"/>
</dbReference>
<dbReference type="InterPro" id="IPR001478">
    <property type="entry name" value="PDZ"/>
</dbReference>
<dbReference type="SUPFAM" id="SSF54277">
    <property type="entry name" value="CAD &amp; PB1 domains"/>
    <property type="match status" value="1"/>
</dbReference>
<dbReference type="PROSITE" id="PS51745">
    <property type="entry name" value="PB1"/>
    <property type="match status" value="1"/>
</dbReference>
<feature type="compositionally biased region" description="Low complexity" evidence="1">
    <location>
        <begin position="282"/>
        <end position="294"/>
    </location>
</feature>
<feature type="compositionally biased region" description="Polar residues" evidence="1">
    <location>
        <begin position="272"/>
        <end position="281"/>
    </location>
</feature>
<name>A0A834Y6W4_APHGI</name>
<dbReference type="SMART" id="SM00228">
    <property type="entry name" value="PDZ"/>
    <property type="match status" value="1"/>
</dbReference>
<reference evidence="4 5" key="1">
    <citation type="submission" date="2020-08" db="EMBL/GenBank/DDBJ databases">
        <title>Aphidius gifuensis genome sequencing and assembly.</title>
        <authorList>
            <person name="Du Z."/>
        </authorList>
    </citation>
    <scope>NUCLEOTIDE SEQUENCE [LARGE SCALE GENOMIC DNA]</scope>
    <source>
        <strain evidence="4">YNYX2018</strain>
        <tissue evidence="4">Adults</tissue>
    </source>
</reference>
<accession>A0A834Y6W4</accession>
<dbReference type="Pfam" id="PF00595">
    <property type="entry name" value="PDZ"/>
    <property type="match status" value="1"/>
</dbReference>
<dbReference type="InterPro" id="IPR000270">
    <property type="entry name" value="PB1_dom"/>
</dbReference>
<dbReference type="InterPro" id="IPR036034">
    <property type="entry name" value="PDZ_sf"/>
</dbReference>
<dbReference type="CDD" id="cd06718">
    <property type="entry name" value="PDZ_Par6-like"/>
    <property type="match status" value="1"/>
</dbReference>
<evidence type="ECO:0000313" key="5">
    <source>
        <dbReference type="Proteomes" id="UP000639338"/>
    </source>
</evidence>
<feature type="domain" description="PDZ" evidence="2">
    <location>
        <begin position="164"/>
        <end position="261"/>
    </location>
</feature>
<dbReference type="PROSITE" id="PS50106">
    <property type="entry name" value="PDZ"/>
    <property type="match status" value="1"/>
</dbReference>
<feature type="region of interest" description="Disordered" evidence="1">
    <location>
        <begin position="260"/>
        <end position="298"/>
    </location>
</feature>
<dbReference type="InterPro" id="IPR053793">
    <property type="entry name" value="PB1-like"/>
</dbReference>
<dbReference type="Gene3D" id="2.30.42.10">
    <property type="match status" value="1"/>
</dbReference>
<feature type="compositionally biased region" description="Polar residues" evidence="1">
    <location>
        <begin position="315"/>
        <end position="328"/>
    </location>
</feature>
<gene>
    <name evidence="4" type="ORF">HCN44_009747</name>
</gene>
<dbReference type="Pfam" id="PF00564">
    <property type="entry name" value="PB1"/>
    <property type="match status" value="1"/>
</dbReference>
<feature type="domain" description="PB1" evidence="3">
    <location>
        <begin position="20"/>
        <end position="104"/>
    </location>
</feature>
<dbReference type="EMBL" id="JACMRX010000001">
    <property type="protein sequence ID" value="KAF7998349.1"/>
    <property type="molecule type" value="Genomic_DNA"/>
</dbReference>
<dbReference type="FunFam" id="2.30.42.10:FF:000030">
    <property type="entry name" value="Partitioning defective 6 homolog beta"/>
    <property type="match status" value="1"/>
</dbReference>
<dbReference type="OrthoDB" id="5868434at2759"/>
<evidence type="ECO:0000259" key="3">
    <source>
        <dbReference type="PROSITE" id="PS51745"/>
    </source>
</evidence>
<evidence type="ECO:0000313" key="4">
    <source>
        <dbReference type="EMBL" id="KAF7998349.1"/>
    </source>
</evidence>
<proteinExistence type="predicted"/>
<feature type="region of interest" description="Disordered" evidence="1">
    <location>
        <begin position="315"/>
        <end position="339"/>
    </location>
</feature>
<dbReference type="SUPFAM" id="SSF50156">
    <property type="entry name" value="PDZ domain-like"/>
    <property type="match status" value="1"/>
</dbReference>
<keyword evidence="5" id="KW-1185">Reference proteome</keyword>